<keyword evidence="1" id="KW-0808">Transferase</keyword>
<proteinExistence type="predicted"/>
<dbReference type="InterPro" id="IPR011009">
    <property type="entry name" value="Kinase-like_dom_sf"/>
</dbReference>
<dbReference type="GO" id="GO:0034727">
    <property type="term" value="P:piecemeal microautophagy of the nucleus"/>
    <property type="evidence" value="ECO:0007669"/>
    <property type="project" value="TreeGrafter"/>
</dbReference>
<organism evidence="6">
    <name type="scientific">Trepomonas sp. PC1</name>
    <dbReference type="NCBI Taxonomy" id="1076344"/>
    <lineage>
        <taxon>Eukaryota</taxon>
        <taxon>Metamonada</taxon>
        <taxon>Diplomonadida</taxon>
        <taxon>Hexamitidae</taxon>
        <taxon>Hexamitinae</taxon>
        <taxon>Trepomonas</taxon>
    </lineage>
</organism>
<dbReference type="InterPro" id="IPR000719">
    <property type="entry name" value="Prot_kinase_dom"/>
</dbReference>
<keyword evidence="2" id="KW-0547">Nucleotide-binding</keyword>
<dbReference type="GO" id="GO:0005829">
    <property type="term" value="C:cytosol"/>
    <property type="evidence" value="ECO:0007669"/>
    <property type="project" value="TreeGrafter"/>
</dbReference>
<dbReference type="GO" id="GO:0000422">
    <property type="term" value="P:autophagy of mitochondrion"/>
    <property type="evidence" value="ECO:0007669"/>
    <property type="project" value="TreeGrafter"/>
</dbReference>
<dbReference type="GO" id="GO:0004674">
    <property type="term" value="F:protein serine/threonine kinase activity"/>
    <property type="evidence" value="ECO:0007669"/>
    <property type="project" value="InterPro"/>
</dbReference>
<dbReference type="CDD" id="cd14014">
    <property type="entry name" value="STKc_PknB_like"/>
    <property type="match status" value="1"/>
</dbReference>
<dbReference type="GO" id="GO:0010506">
    <property type="term" value="P:regulation of autophagy"/>
    <property type="evidence" value="ECO:0007669"/>
    <property type="project" value="InterPro"/>
</dbReference>
<dbReference type="PANTHER" id="PTHR24348">
    <property type="entry name" value="SERINE/THREONINE-PROTEIN KINASE UNC-51-RELATED"/>
    <property type="match status" value="1"/>
</dbReference>
<dbReference type="PROSITE" id="PS00109">
    <property type="entry name" value="PROTEIN_KINASE_TYR"/>
    <property type="match status" value="1"/>
</dbReference>
<dbReference type="Pfam" id="PF00069">
    <property type="entry name" value="Pkinase"/>
    <property type="match status" value="1"/>
</dbReference>
<dbReference type="InterPro" id="IPR008266">
    <property type="entry name" value="Tyr_kinase_AS"/>
</dbReference>
<dbReference type="GO" id="GO:0005776">
    <property type="term" value="C:autophagosome"/>
    <property type="evidence" value="ECO:0007669"/>
    <property type="project" value="TreeGrafter"/>
</dbReference>
<dbReference type="GO" id="GO:0000045">
    <property type="term" value="P:autophagosome assembly"/>
    <property type="evidence" value="ECO:0007669"/>
    <property type="project" value="TreeGrafter"/>
</dbReference>
<name>A0A146KGG4_9EUKA</name>
<evidence type="ECO:0000256" key="2">
    <source>
        <dbReference type="ARBA" id="ARBA00022741"/>
    </source>
</evidence>
<dbReference type="PANTHER" id="PTHR24348:SF22">
    <property type="entry name" value="NON-SPECIFIC SERINE_THREONINE PROTEIN KINASE"/>
    <property type="match status" value="1"/>
</dbReference>
<protein>
    <submittedName>
        <fullName evidence="6">Kinase, NEK</fullName>
    </submittedName>
</protein>
<accession>A0A146KGG4</accession>
<dbReference type="Gene3D" id="1.10.510.10">
    <property type="entry name" value="Transferase(Phosphotransferase) domain 1"/>
    <property type="match status" value="1"/>
</dbReference>
<keyword evidence="4" id="KW-0067">ATP-binding</keyword>
<dbReference type="InterPro" id="IPR045269">
    <property type="entry name" value="Atg1-like"/>
</dbReference>
<dbReference type="GO" id="GO:0005524">
    <property type="term" value="F:ATP binding"/>
    <property type="evidence" value="ECO:0007669"/>
    <property type="project" value="UniProtKB-KW"/>
</dbReference>
<evidence type="ECO:0000256" key="4">
    <source>
        <dbReference type="ARBA" id="ARBA00022840"/>
    </source>
</evidence>
<dbReference type="EMBL" id="GDID01002257">
    <property type="protein sequence ID" value="JAP94349.1"/>
    <property type="molecule type" value="Transcribed_RNA"/>
</dbReference>
<keyword evidence="3 6" id="KW-0418">Kinase</keyword>
<sequence>MQIKKEQMGIKMKMLRKIGQGAERPVMLMEDDNKRKCVLKANTTKIYSDDIERVYALSHKNIVEILAYSTEQDKQFCIMEYMNGGDLTHYLDERSKSNRPLEFEEIITIFEQICRGLLYLHSKGIVHGDLTPNNILLEFDNKQLVSVKLADYLQNNTSNPMYMSPELVQLQIKNELFKPTIESDLWSLGVILYQMVKGKLPFLSVNEILNSQIPKLHLVQFCFQKIIKNSLQKQPQNRMTLINIIRHVERKIIAKNTSLSSICISSMQNTNFNEEEFDLLDFSDDQNVRTFVKQIQ</sequence>
<evidence type="ECO:0000256" key="1">
    <source>
        <dbReference type="ARBA" id="ARBA00022679"/>
    </source>
</evidence>
<dbReference type="SUPFAM" id="SSF56112">
    <property type="entry name" value="Protein kinase-like (PK-like)"/>
    <property type="match status" value="1"/>
</dbReference>
<dbReference type="GO" id="GO:0042594">
    <property type="term" value="P:response to starvation"/>
    <property type="evidence" value="ECO:0007669"/>
    <property type="project" value="TreeGrafter"/>
</dbReference>
<gene>
    <name evidence="6" type="ORF">TPC1_13030</name>
</gene>
<evidence type="ECO:0000256" key="3">
    <source>
        <dbReference type="ARBA" id="ARBA00022777"/>
    </source>
</evidence>
<evidence type="ECO:0000313" key="6">
    <source>
        <dbReference type="EMBL" id="JAP94349.1"/>
    </source>
</evidence>
<dbReference type="PROSITE" id="PS50011">
    <property type="entry name" value="PROTEIN_KINASE_DOM"/>
    <property type="match status" value="1"/>
</dbReference>
<evidence type="ECO:0000259" key="5">
    <source>
        <dbReference type="PROSITE" id="PS50011"/>
    </source>
</evidence>
<feature type="domain" description="Protein kinase" evidence="5">
    <location>
        <begin position="12"/>
        <end position="250"/>
    </location>
</feature>
<reference evidence="6" key="1">
    <citation type="submission" date="2015-07" db="EMBL/GenBank/DDBJ databases">
        <title>Adaptation to a free-living lifestyle via gene acquisitions in the diplomonad Trepomonas sp. PC1.</title>
        <authorList>
            <person name="Xu F."/>
            <person name="Jerlstrom-Hultqvist J."/>
            <person name="Kolisko M."/>
            <person name="Simpson A.G.B."/>
            <person name="Roger A.J."/>
            <person name="Svard S.G."/>
            <person name="Andersson J.O."/>
        </authorList>
    </citation>
    <scope>NUCLEOTIDE SEQUENCE</scope>
    <source>
        <strain evidence="6">PC1</strain>
    </source>
</reference>
<dbReference type="GO" id="GO:0034045">
    <property type="term" value="C:phagophore assembly site membrane"/>
    <property type="evidence" value="ECO:0007669"/>
    <property type="project" value="TreeGrafter"/>
</dbReference>
<dbReference type="GO" id="GO:0061709">
    <property type="term" value="P:reticulophagy"/>
    <property type="evidence" value="ECO:0007669"/>
    <property type="project" value="TreeGrafter"/>
</dbReference>
<dbReference type="AlphaFoldDB" id="A0A146KGG4"/>